<evidence type="ECO:0000256" key="2">
    <source>
        <dbReference type="ARBA" id="ARBA00022475"/>
    </source>
</evidence>
<evidence type="ECO:0000256" key="4">
    <source>
        <dbReference type="ARBA" id="ARBA00022989"/>
    </source>
</evidence>
<keyword evidence="3 9" id="KW-0812">Transmembrane</keyword>
<dbReference type="EMBL" id="CAJHNH020000125">
    <property type="protein sequence ID" value="CAG5115515.1"/>
    <property type="molecule type" value="Genomic_DNA"/>
</dbReference>
<evidence type="ECO:0000256" key="9">
    <source>
        <dbReference type="SAM" id="Phobius"/>
    </source>
</evidence>
<name>A0A8S3YJ22_9EUPU</name>
<evidence type="ECO:0000256" key="8">
    <source>
        <dbReference type="ARBA" id="ARBA00023224"/>
    </source>
</evidence>
<protein>
    <recommendedName>
        <fullName evidence="11">G-protein coupled receptors family 1 profile domain-containing protein</fullName>
    </recommendedName>
</protein>
<dbReference type="AlphaFoldDB" id="A0A8S3YJ22"/>
<feature type="transmembrane region" description="Helical" evidence="9">
    <location>
        <begin position="111"/>
        <end position="131"/>
    </location>
</feature>
<dbReference type="Proteomes" id="UP000678393">
    <property type="component" value="Unassembled WGS sequence"/>
</dbReference>
<comment type="caution">
    <text evidence="12">The sequence shown here is derived from an EMBL/GenBank/DDBJ whole genome shotgun (WGS) entry which is preliminary data.</text>
</comment>
<dbReference type="Pfam" id="PF00001">
    <property type="entry name" value="7tm_1"/>
    <property type="match status" value="1"/>
</dbReference>
<feature type="transmembrane region" description="Helical" evidence="9">
    <location>
        <begin position="319"/>
        <end position="341"/>
    </location>
</feature>
<dbReference type="Gene3D" id="1.20.1070.10">
    <property type="entry name" value="Rhodopsin 7-helix transmembrane proteins"/>
    <property type="match status" value="1"/>
</dbReference>
<organism evidence="12 13">
    <name type="scientific">Candidula unifasciata</name>
    <dbReference type="NCBI Taxonomy" id="100452"/>
    <lineage>
        <taxon>Eukaryota</taxon>
        <taxon>Metazoa</taxon>
        <taxon>Spiralia</taxon>
        <taxon>Lophotrochozoa</taxon>
        <taxon>Mollusca</taxon>
        <taxon>Gastropoda</taxon>
        <taxon>Heterobranchia</taxon>
        <taxon>Euthyneura</taxon>
        <taxon>Panpulmonata</taxon>
        <taxon>Eupulmonata</taxon>
        <taxon>Stylommatophora</taxon>
        <taxon>Helicina</taxon>
        <taxon>Helicoidea</taxon>
        <taxon>Geomitridae</taxon>
        <taxon>Candidula</taxon>
    </lineage>
</organism>
<keyword evidence="7" id="KW-0675">Receptor</keyword>
<evidence type="ECO:0000259" key="11">
    <source>
        <dbReference type="PROSITE" id="PS50262"/>
    </source>
</evidence>
<evidence type="ECO:0000256" key="5">
    <source>
        <dbReference type="ARBA" id="ARBA00023040"/>
    </source>
</evidence>
<evidence type="ECO:0000256" key="7">
    <source>
        <dbReference type="ARBA" id="ARBA00023170"/>
    </source>
</evidence>
<dbReference type="PROSITE" id="PS50262">
    <property type="entry name" value="G_PROTEIN_RECEP_F1_2"/>
    <property type="match status" value="1"/>
</dbReference>
<evidence type="ECO:0000256" key="1">
    <source>
        <dbReference type="ARBA" id="ARBA00004651"/>
    </source>
</evidence>
<evidence type="ECO:0000256" key="10">
    <source>
        <dbReference type="SAM" id="SignalP"/>
    </source>
</evidence>
<sequence length="382" mass="43658">MLHINQRMRLVTLCLLTCINIVSSASETTTTTTTTTIYSTSTVAPLQKSVPEANLTMGVASPEFYQDDDDPDFTVETFVTILVTLLIILTNCTILVVAAWTEAFTNFNTTFIYSLTLADLLIGIFITPYSIFLSVYRKWVFTSDMFCSVEAYAYTVLIMAKMYSLTWLNVDHYVAVRKPERYEMMMSSTRSLCWISFSWMVAISYCCPLLFSFESATFSESTFVCMVDSTQKIAYTLTAWALASLPSVMALAVTNAYLFTKSFKRRIQFYEKVFVDLSSRPRNYQITFVMCALFAVVWTPFLIVFLVKEITEAEVSHKLQFYFFWLGVSSSFGQFFVLLLMSGNFRLALWELCQFPGFCTVFYGDSHTEPIDVNVITLPKKR</sequence>
<reference evidence="12" key="1">
    <citation type="submission" date="2021-04" db="EMBL/GenBank/DDBJ databases">
        <authorList>
            <consortium name="Molecular Ecology Group"/>
        </authorList>
    </citation>
    <scope>NUCLEOTIDE SEQUENCE</scope>
</reference>
<dbReference type="InterPro" id="IPR017452">
    <property type="entry name" value="GPCR_Rhodpsn_7TM"/>
</dbReference>
<keyword evidence="6 9" id="KW-0472">Membrane</keyword>
<dbReference type="CDD" id="cd00637">
    <property type="entry name" value="7tm_classA_rhodopsin-like"/>
    <property type="match status" value="1"/>
</dbReference>
<dbReference type="InterPro" id="IPR000276">
    <property type="entry name" value="GPCR_Rhodpsn"/>
</dbReference>
<feature type="transmembrane region" description="Helical" evidence="9">
    <location>
        <begin position="233"/>
        <end position="259"/>
    </location>
</feature>
<feature type="domain" description="G-protein coupled receptors family 1 profile" evidence="11">
    <location>
        <begin position="90"/>
        <end position="338"/>
    </location>
</feature>
<keyword evidence="4 9" id="KW-1133">Transmembrane helix</keyword>
<evidence type="ECO:0000256" key="3">
    <source>
        <dbReference type="ARBA" id="ARBA00022692"/>
    </source>
</evidence>
<accession>A0A8S3YJ22</accession>
<feature type="transmembrane region" description="Helical" evidence="9">
    <location>
        <begin position="286"/>
        <end position="307"/>
    </location>
</feature>
<evidence type="ECO:0000313" key="13">
    <source>
        <dbReference type="Proteomes" id="UP000678393"/>
    </source>
</evidence>
<proteinExistence type="predicted"/>
<dbReference type="OrthoDB" id="6376512at2759"/>
<evidence type="ECO:0000313" key="12">
    <source>
        <dbReference type="EMBL" id="CAG5115515.1"/>
    </source>
</evidence>
<keyword evidence="2" id="KW-1003">Cell membrane</keyword>
<keyword evidence="8" id="KW-0807">Transducer</keyword>
<dbReference type="SUPFAM" id="SSF81321">
    <property type="entry name" value="Family A G protein-coupled receptor-like"/>
    <property type="match status" value="1"/>
</dbReference>
<feature type="transmembrane region" description="Helical" evidence="9">
    <location>
        <begin position="191"/>
        <end position="213"/>
    </location>
</feature>
<comment type="subcellular location">
    <subcellularLocation>
        <location evidence="1">Cell membrane</location>
        <topology evidence="1">Multi-pass membrane protein</topology>
    </subcellularLocation>
</comment>
<feature type="transmembrane region" description="Helical" evidence="9">
    <location>
        <begin position="78"/>
        <end position="99"/>
    </location>
</feature>
<evidence type="ECO:0000256" key="6">
    <source>
        <dbReference type="ARBA" id="ARBA00023136"/>
    </source>
</evidence>
<dbReference type="PANTHER" id="PTHR22752">
    <property type="entry name" value="G PROTEIN-COUPLED RECEPTOR"/>
    <property type="match status" value="1"/>
</dbReference>
<keyword evidence="10" id="KW-0732">Signal</keyword>
<gene>
    <name evidence="12" type="ORF">CUNI_LOCUS1073</name>
</gene>
<feature type="signal peptide" evidence="10">
    <location>
        <begin position="1"/>
        <end position="24"/>
    </location>
</feature>
<dbReference type="PRINTS" id="PR00237">
    <property type="entry name" value="GPCRRHODOPSN"/>
</dbReference>
<keyword evidence="13" id="KW-1185">Reference proteome</keyword>
<keyword evidence="5" id="KW-0297">G-protein coupled receptor</keyword>
<feature type="chain" id="PRO_5035735436" description="G-protein coupled receptors family 1 profile domain-containing protein" evidence="10">
    <location>
        <begin position="25"/>
        <end position="382"/>
    </location>
</feature>
<feature type="transmembrane region" description="Helical" evidence="9">
    <location>
        <begin position="151"/>
        <end position="170"/>
    </location>
</feature>
<dbReference type="GO" id="GO:0005886">
    <property type="term" value="C:plasma membrane"/>
    <property type="evidence" value="ECO:0007669"/>
    <property type="project" value="UniProtKB-SubCell"/>
</dbReference>
<dbReference type="GO" id="GO:0004930">
    <property type="term" value="F:G protein-coupled receptor activity"/>
    <property type="evidence" value="ECO:0007669"/>
    <property type="project" value="UniProtKB-KW"/>
</dbReference>